<evidence type="ECO:0000313" key="2">
    <source>
        <dbReference type="Proteomes" id="UP000006820"/>
    </source>
</evidence>
<dbReference type="AlphaFoldDB" id="Q5Z281"/>
<dbReference type="GeneID" id="61131453"/>
<proteinExistence type="predicted"/>
<evidence type="ECO:0000313" key="1">
    <source>
        <dbReference type="EMBL" id="BAD55460.1"/>
    </source>
</evidence>
<name>Q5Z281_NOCFA</name>
<dbReference type="KEGG" id="nfa:NFA_6150"/>
<protein>
    <recommendedName>
        <fullName evidence="3">SPOR domain-containing protein</fullName>
    </recommendedName>
</protein>
<dbReference type="EMBL" id="AP006618">
    <property type="protein sequence ID" value="BAD55460.1"/>
    <property type="molecule type" value="Genomic_DNA"/>
</dbReference>
<sequence length="61" mass="7608">MDERWYYCLKHQRAEQGRQCWFRDRMGPYPDRATAERALEIARARNEYEDARDRAWREGDR</sequence>
<organism evidence="1 2">
    <name type="scientific">Nocardia farcinica (strain IFM 10152)</name>
    <dbReference type="NCBI Taxonomy" id="247156"/>
    <lineage>
        <taxon>Bacteria</taxon>
        <taxon>Bacillati</taxon>
        <taxon>Actinomycetota</taxon>
        <taxon>Actinomycetes</taxon>
        <taxon>Mycobacteriales</taxon>
        <taxon>Nocardiaceae</taxon>
        <taxon>Nocardia</taxon>
    </lineage>
</organism>
<keyword evidence="2" id="KW-1185">Reference proteome</keyword>
<accession>Q5Z281</accession>
<gene>
    <name evidence="1" type="ordered locus">NFA_6150</name>
</gene>
<dbReference type="Proteomes" id="UP000006820">
    <property type="component" value="Chromosome"/>
</dbReference>
<reference evidence="1 2" key="1">
    <citation type="journal article" date="2004" name="Proc. Natl. Acad. Sci. U.S.A.">
        <title>The complete genomic sequence of Nocardia farcinica IFM 10152.</title>
        <authorList>
            <person name="Ishikawa J."/>
            <person name="Yamashita A."/>
            <person name="Mikami Y."/>
            <person name="Hoshino Y."/>
            <person name="Kurita H."/>
            <person name="Hotta K."/>
            <person name="Shiba T."/>
            <person name="Hattori M."/>
        </authorList>
    </citation>
    <scope>NUCLEOTIDE SEQUENCE [LARGE SCALE GENOMIC DNA]</scope>
    <source>
        <strain evidence="1 2">IFM 10152</strain>
    </source>
</reference>
<dbReference type="STRING" id="247156.NFA_6150"/>
<dbReference type="RefSeq" id="WP_011207147.1">
    <property type="nucleotide sequence ID" value="NC_006361.1"/>
</dbReference>
<dbReference type="HOGENOM" id="CLU_191180_1_2_11"/>
<dbReference type="OrthoDB" id="3268477at2"/>
<evidence type="ECO:0008006" key="3">
    <source>
        <dbReference type="Google" id="ProtNLM"/>
    </source>
</evidence>
<dbReference type="eggNOG" id="COG4129">
    <property type="taxonomic scope" value="Bacteria"/>
</dbReference>